<sequence>MVFYLGTNSFIPIAIQAMTLNLYLLRHGETTFSQSGNFCGETDAELTTEGMQMAESFADVYQKLKWSGVYVSPMKRTIATAKPFCDAIGMDMQLRDGLREGSYGSWETKSKSFVQENYPENYLKWLTEPAWNAPLCGETAVDIANRSMPVIAEIQEKHPQGNVLVVSHKATIRIMLCSLLGIDLGRYRYRVNILVASVSMVKFDVNGPLLEILGDRHHLPDHLRSRPGT</sequence>
<reference evidence="3" key="2">
    <citation type="journal article" date="2019" name="Genome Biol. Evol.">
        <title>Day and night: Metabolic profiles and evolutionary relationships of six axenic non-marine cyanobacteria.</title>
        <authorList>
            <person name="Will S.E."/>
            <person name="Henke P."/>
            <person name="Boedeker C."/>
            <person name="Huang S."/>
            <person name="Brinkmann H."/>
            <person name="Rohde M."/>
            <person name="Jarek M."/>
            <person name="Friedl T."/>
            <person name="Seufert S."/>
            <person name="Schumacher M."/>
            <person name="Overmann J."/>
            <person name="Neumann-Schaal M."/>
            <person name="Petersen J."/>
        </authorList>
    </citation>
    <scope>NUCLEOTIDE SEQUENCE [LARGE SCALE GENOMIC DNA]</scope>
    <source>
        <strain evidence="3">PCC 7102</strain>
    </source>
</reference>
<accession>A0A3S1IFB9</accession>
<reference evidence="3" key="1">
    <citation type="submission" date="2018-12" db="EMBL/GenBank/DDBJ databases">
        <authorList>
            <person name="Will S."/>
            <person name="Neumann-Schaal M."/>
            <person name="Henke P."/>
        </authorList>
    </citation>
    <scope>NUCLEOTIDE SEQUENCE</scope>
    <source>
        <strain evidence="3">PCC 7102</strain>
    </source>
</reference>
<keyword evidence="4" id="KW-1185">Reference proteome</keyword>
<dbReference type="AlphaFoldDB" id="A0A3S1IFB9"/>
<feature type="binding site" evidence="2">
    <location>
        <position position="111"/>
    </location>
    <ligand>
        <name>substrate</name>
    </ligand>
</feature>
<dbReference type="GO" id="GO:0005737">
    <property type="term" value="C:cytoplasm"/>
    <property type="evidence" value="ECO:0007669"/>
    <property type="project" value="TreeGrafter"/>
</dbReference>
<name>A0A3S1IFB9_9CYAN</name>
<dbReference type="EMBL" id="RSCL01000036">
    <property type="protein sequence ID" value="RUS96526.1"/>
    <property type="molecule type" value="Genomic_DNA"/>
</dbReference>
<dbReference type="PANTHER" id="PTHR48100">
    <property type="entry name" value="BROAD-SPECIFICITY PHOSPHATASE YOR283W-RELATED"/>
    <property type="match status" value="1"/>
</dbReference>
<gene>
    <name evidence="3" type="ORF">DSM106972_087130</name>
</gene>
<proteinExistence type="predicted"/>
<protein>
    <submittedName>
        <fullName evidence="3">Phosphoglycerate mutase</fullName>
    </submittedName>
</protein>
<dbReference type="GO" id="GO:0016791">
    <property type="term" value="F:phosphatase activity"/>
    <property type="evidence" value="ECO:0007669"/>
    <property type="project" value="TreeGrafter"/>
</dbReference>
<evidence type="ECO:0000256" key="1">
    <source>
        <dbReference type="PIRSR" id="PIRSR613078-1"/>
    </source>
</evidence>
<dbReference type="Pfam" id="PF00300">
    <property type="entry name" value="His_Phos_1"/>
    <property type="match status" value="1"/>
</dbReference>
<evidence type="ECO:0000256" key="2">
    <source>
        <dbReference type="PIRSR" id="PIRSR613078-2"/>
    </source>
</evidence>
<dbReference type="PANTHER" id="PTHR48100:SF1">
    <property type="entry name" value="HISTIDINE PHOSPHATASE FAMILY PROTEIN-RELATED"/>
    <property type="match status" value="1"/>
</dbReference>
<feature type="active site" description="Proton donor/acceptor" evidence="1">
    <location>
        <position position="100"/>
    </location>
</feature>
<organism evidence="3 4">
    <name type="scientific">Dulcicalothrix desertica PCC 7102</name>
    <dbReference type="NCBI Taxonomy" id="232991"/>
    <lineage>
        <taxon>Bacteria</taxon>
        <taxon>Bacillati</taxon>
        <taxon>Cyanobacteriota</taxon>
        <taxon>Cyanophyceae</taxon>
        <taxon>Nostocales</taxon>
        <taxon>Calotrichaceae</taxon>
        <taxon>Dulcicalothrix</taxon>
    </lineage>
</organism>
<dbReference type="InterPro" id="IPR013078">
    <property type="entry name" value="His_Pase_superF_clade-1"/>
</dbReference>
<evidence type="ECO:0000313" key="4">
    <source>
        <dbReference type="Proteomes" id="UP000271624"/>
    </source>
</evidence>
<dbReference type="InterPro" id="IPR029033">
    <property type="entry name" value="His_PPase_superfam"/>
</dbReference>
<dbReference type="Gene3D" id="3.40.50.1240">
    <property type="entry name" value="Phosphoglycerate mutase-like"/>
    <property type="match status" value="1"/>
</dbReference>
<feature type="binding site" evidence="2">
    <location>
        <position position="76"/>
    </location>
    <ligand>
        <name>substrate</name>
    </ligand>
</feature>
<dbReference type="SMART" id="SM00855">
    <property type="entry name" value="PGAM"/>
    <property type="match status" value="1"/>
</dbReference>
<dbReference type="InterPro" id="IPR050275">
    <property type="entry name" value="PGM_Phosphatase"/>
</dbReference>
<dbReference type="CDD" id="cd07067">
    <property type="entry name" value="HP_PGM_like"/>
    <property type="match status" value="1"/>
</dbReference>
<feature type="binding site" evidence="2">
    <location>
        <begin position="100"/>
        <end position="103"/>
    </location>
    <ligand>
        <name>substrate</name>
    </ligand>
</feature>
<dbReference type="SUPFAM" id="SSF53254">
    <property type="entry name" value="Phosphoglycerate mutase-like"/>
    <property type="match status" value="1"/>
</dbReference>
<evidence type="ECO:0000313" key="3">
    <source>
        <dbReference type="EMBL" id="RUS96526.1"/>
    </source>
</evidence>
<comment type="caution">
    <text evidence="3">The sequence shown here is derived from an EMBL/GenBank/DDBJ whole genome shotgun (WGS) entry which is preliminary data.</text>
</comment>
<dbReference type="Proteomes" id="UP000271624">
    <property type="component" value="Unassembled WGS sequence"/>
</dbReference>
<feature type="active site" description="Tele-phosphohistidine intermediate" evidence="1">
    <location>
        <position position="27"/>
    </location>
</feature>